<sequence>SRWMLSRILNLTVNVNMYNPLHAGCRRMIELSCGIKMKRAEVINMQSMDNICFISSVVAALHPARSNTDRTYSYSHYMTVLNLINIMFPMMLNQIRKFENLNDISINTYYIEEQKEILSLWLIDRKRGKQLISYVQDPCNDNRTFCMNRGFVSPYALFSYKHKVEDPRNKLKNLTTAQSSCPVRTTSDSYDDSLLKYRFRRDNNCIAWFVEELKHISFMKHVDSIIDKNDQKKICITLHFINSFRFLAFFSSLEKLAYLDKNKLQIMQREFFNLSAENFNLLTSPTDYVLVVVDSTRIHDEHSNRPFCPRRKKPCILNISKTCLYEFHEYMLPLFHEKCKINRFDTNDYAINNAYNMLLINKKVPALMKGENNTCLNNSTQLKYTKIALSPYDDKQYIVPDSIDTLQCTLKYY</sequence>
<dbReference type="PANTHER" id="PTHR31511">
    <property type="entry name" value="PROTEIN CBG23764"/>
    <property type="match status" value="1"/>
</dbReference>
<dbReference type="EMBL" id="KQ976700">
    <property type="protein sequence ID" value="KYM77384.1"/>
    <property type="molecule type" value="Genomic_DNA"/>
</dbReference>
<dbReference type="AlphaFoldDB" id="A0A195AZK2"/>
<keyword evidence="2" id="KW-1185">Reference proteome</keyword>
<evidence type="ECO:0000313" key="1">
    <source>
        <dbReference type="EMBL" id="KYM77384.1"/>
    </source>
</evidence>
<evidence type="ECO:0000313" key="2">
    <source>
        <dbReference type="Proteomes" id="UP000078540"/>
    </source>
</evidence>
<reference evidence="1 2" key="1">
    <citation type="submission" date="2015-09" db="EMBL/GenBank/DDBJ databases">
        <title>Atta colombica WGS genome.</title>
        <authorList>
            <person name="Nygaard S."/>
            <person name="Hu H."/>
            <person name="Boomsma J."/>
            <person name="Zhang G."/>
        </authorList>
    </citation>
    <scope>NUCLEOTIDE SEQUENCE [LARGE SCALE GENOMIC DNA]</scope>
    <source>
        <strain evidence="1">Treedump-2</strain>
        <tissue evidence="1">Whole body</tissue>
    </source>
</reference>
<proteinExistence type="predicted"/>
<dbReference type="Proteomes" id="UP000078540">
    <property type="component" value="Unassembled WGS sequence"/>
</dbReference>
<name>A0A195AZK2_9HYME</name>
<protein>
    <submittedName>
        <fullName evidence="1">Uncharacterized protein</fullName>
    </submittedName>
</protein>
<accession>A0A195AZK2</accession>
<feature type="non-terminal residue" evidence="1">
    <location>
        <position position="1"/>
    </location>
</feature>
<dbReference type="PANTHER" id="PTHR31511:SF12">
    <property type="entry name" value="RHO TERMINATION FACTOR N-TERMINAL DOMAIN-CONTAINING PROTEIN"/>
    <property type="match status" value="1"/>
</dbReference>
<gene>
    <name evidence="1" type="ORF">ALC53_12175</name>
</gene>
<dbReference type="STRING" id="520822.A0A195AZK2"/>
<organism evidence="1 2">
    <name type="scientific">Atta colombica</name>
    <dbReference type="NCBI Taxonomy" id="520822"/>
    <lineage>
        <taxon>Eukaryota</taxon>
        <taxon>Metazoa</taxon>
        <taxon>Ecdysozoa</taxon>
        <taxon>Arthropoda</taxon>
        <taxon>Hexapoda</taxon>
        <taxon>Insecta</taxon>
        <taxon>Pterygota</taxon>
        <taxon>Neoptera</taxon>
        <taxon>Endopterygota</taxon>
        <taxon>Hymenoptera</taxon>
        <taxon>Apocrita</taxon>
        <taxon>Aculeata</taxon>
        <taxon>Formicoidea</taxon>
        <taxon>Formicidae</taxon>
        <taxon>Myrmicinae</taxon>
        <taxon>Atta</taxon>
    </lineage>
</organism>